<gene>
    <name evidence="3" type="ORF">L798_02544</name>
</gene>
<dbReference type="AlphaFoldDB" id="A0A067RN75"/>
<evidence type="ECO:0000259" key="2">
    <source>
        <dbReference type="Pfam" id="PF16493"/>
    </source>
</evidence>
<dbReference type="STRING" id="136037.A0A067RN75"/>
<organism evidence="3 4">
    <name type="scientific">Zootermopsis nevadensis</name>
    <name type="common">Dampwood termite</name>
    <dbReference type="NCBI Taxonomy" id="136037"/>
    <lineage>
        <taxon>Eukaryota</taxon>
        <taxon>Metazoa</taxon>
        <taxon>Ecdysozoa</taxon>
        <taxon>Arthropoda</taxon>
        <taxon>Hexapoda</taxon>
        <taxon>Insecta</taxon>
        <taxon>Pterygota</taxon>
        <taxon>Neoptera</taxon>
        <taxon>Polyneoptera</taxon>
        <taxon>Dictyoptera</taxon>
        <taxon>Blattodea</taxon>
        <taxon>Blattoidea</taxon>
        <taxon>Termitoidae</taxon>
        <taxon>Termopsidae</taxon>
        <taxon>Zootermopsis</taxon>
    </lineage>
</organism>
<feature type="domain" description="MEIS N-terminal" evidence="2">
    <location>
        <begin position="305"/>
        <end position="361"/>
    </location>
</feature>
<keyword evidence="3" id="KW-0371">Homeobox</keyword>
<dbReference type="Pfam" id="PF16493">
    <property type="entry name" value="Meis_PKNOX_N"/>
    <property type="match status" value="1"/>
</dbReference>
<evidence type="ECO:0000313" key="4">
    <source>
        <dbReference type="Proteomes" id="UP000027135"/>
    </source>
</evidence>
<dbReference type="InterPro" id="IPR032453">
    <property type="entry name" value="PKNOX/Meis_N"/>
</dbReference>
<evidence type="ECO:0000313" key="3">
    <source>
        <dbReference type="EMBL" id="KDR22060.1"/>
    </source>
</evidence>
<dbReference type="eggNOG" id="KOG0773">
    <property type="taxonomic scope" value="Eukaryota"/>
</dbReference>
<keyword evidence="3" id="KW-0238">DNA-binding</keyword>
<dbReference type="GO" id="GO:0003677">
    <property type="term" value="F:DNA binding"/>
    <property type="evidence" value="ECO:0007669"/>
    <property type="project" value="UniProtKB-KW"/>
</dbReference>
<evidence type="ECO:0000256" key="1">
    <source>
        <dbReference type="ARBA" id="ARBA00023242"/>
    </source>
</evidence>
<keyword evidence="4" id="KW-1185">Reference proteome</keyword>
<dbReference type="Proteomes" id="UP000027135">
    <property type="component" value="Unassembled WGS sequence"/>
</dbReference>
<protein>
    <submittedName>
        <fullName evidence="3">Homeobox protein homothorax</fullName>
    </submittedName>
</protein>
<sequence length="517" mass="57535">MKFEVLAAVKKSILVFWAQDPSLKTGEVKYFTTALEAFSVTHANLPPQTNMSHKIRWYNLRLLVKETLKEGSKGERDGFKEDGVIDPLHYRDGSYLAQTIDYETWLQTDYGQTYVHRSQGVEPYTFVRRRFPDMTEEEINLAPANRSHTNRVRLKIGYVSFCRCTVPGDEETEVHANSADPDVGADISHRSGPINPFLKCSSVVCLRVVRVGARAESCVKVAQHADYAGAVARAFMAQPRYDDGIHTSYMGDAPPSMYDPHVAHRPLQNIAHHSPHMNHGMHQYHAGNHVAPVSNHVMGPVTDVHKRDKDAIYGHPLFPLLALIFEKCELATCTPREPGVAGGDVCSSESFNEDIAVFSKQGYSSLSSRLTKLYKTKNRNTIVHHDLSKLYASPINKATALTVNAYVDRRARILISIFSLKLAVCAGRYTVDSNFFTAENTAPCRVAALPIPRCEDISTPPFSAVFDFFKRWDTNVVQPVNVGGALAEDEVTPFPTRTSPGPTKRREGVLTSIANNC</sequence>
<proteinExistence type="predicted"/>
<dbReference type="EMBL" id="KK852526">
    <property type="protein sequence ID" value="KDR22060.1"/>
    <property type="molecule type" value="Genomic_DNA"/>
</dbReference>
<keyword evidence="1" id="KW-0539">Nucleus</keyword>
<accession>A0A067RN75</accession>
<reference evidence="3 4" key="1">
    <citation type="journal article" date="2014" name="Nat. Commun.">
        <title>Molecular traces of alternative social organization in a termite genome.</title>
        <authorList>
            <person name="Terrapon N."/>
            <person name="Li C."/>
            <person name="Robertson H.M."/>
            <person name="Ji L."/>
            <person name="Meng X."/>
            <person name="Booth W."/>
            <person name="Chen Z."/>
            <person name="Childers C.P."/>
            <person name="Glastad K.M."/>
            <person name="Gokhale K."/>
            <person name="Gowin J."/>
            <person name="Gronenberg W."/>
            <person name="Hermansen R.A."/>
            <person name="Hu H."/>
            <person name="Hunt B.G."/>
            <person name="Huylmans A.K."/>
            <person name="Khalil S.M."/>
            <person name="Mitchell R.D."/>
            <person name="Munoz-Torres M.C."/>
            <person name="Mustard J.A."/>
            <person name="Pan H."/>
            <person name="Reese J.T."/>
            <person name="Scharf M.E."/>
            <person name="Sun F."/>
            <person name="Vogel H."/>
            <person name="Xiao J."/>
            <person name="Yang W."/>
            <person name="Yang Z."/>
            <person name="Yang Z."/>
            <person name="Zhou J."/>
            <person name="Zhu J."/>
            <person name="Brent C.S."/>
            <person name="Elsik C.G."/>
            <person name="Goodisman M.A."/>
            <person name="Liberles D.A."/>
            <person name="Roe R.M."/>
            <person name="Vargo E.L."/>
            <person name="Vilcinskas A."/>
            <person name="Wang J."/>
            <person name="Bornberg-Bauer E."/>
            <person name="Korb J."/>
            <person name="Zhang G."/>
            <person name="Liebig J."/>
        </authorList>
    </citation>
    <scope>NUCLEOTIDE SEQUENCE [LARGE SCALE GENOMIC DNA]</scope>
    <source>
        <tissue evidence="3">Whole organism</tissue>
    </source>
</reference>
<dbReference type="InParanoid" id="A0A067RN75"/>
<name>A0A067RN75_ZOONE</name>